<dbReference type="eggNOG" id="COG4088">
    <property type="taxonomic scope" value="Bacteria"/>
</dbReference>
<organism evidence="1 2">
    <name type="scientific">Furfurilactobacillus rossiae DSM 15814</name>
    <dbReference type="NCBI Taxonomy" id="1114972"/>
    <lineage>
        <taxon>Bacteria</taxon>
        <taxon>Bacillati</taxon>
        <taxon>Bacillota</taxon>
        <taxon>Bacilli</taxon>
        <taxon>Lactobacillales</taxon>
        <taxon>Lactobacillaceae</taxon>
        <taxon>Furfurilactobacillus</taxon>
    </lineage>
</organism>
<dbReference type="AlphaFoldDB" id="A0A0R1RT69"/>
<reference evidence="1 2" key="1">
    <citation type="journal article" date="2015" name="Genome Announc.">
        <title>Expanding the biotechnology potential of lactobacilli through comparative genomics of 213 strains and associated genera.</title>
        <authorList>
            <person name="Sun Z."/>
            <person name="Harris H.M."/>
            <person name="McCann A."/>
            <person name="Guo C."/>
            <person name="Argimon S."/>
            <person name="Zhang W."/>
            <person name="Yang X."/>
            <person name="Jeffery I.B."/>
            <person name="Cooney J.C."/>
            <person name="Kagawa T.F."/>
            <person name="Liu W."/>
            <person name="Song Y."/>
            <person name="Salvetti E."/>
            <person name="Wrobel A."/>
            <person name="Rasinkangas P."/>
            <person name="Parkhill J."/>
            <person name="Rea M.C."/>
            <person name="O'Sullivan O."/>
            <person name="Ritari J."/>
            <person name="Douillard F.P."/>
            <person name="Paul Ross R."/>
            <person name="Yang R."/>
            <person name="Briner A.E."/>
            <person name="Felis G.E."/>
            <person name="de Vos W.M."/>
            <person name="Barrangou R."/>
            <person name="Klaenhammer T.R."/>
            <person name="Caufield P.W."/>
            <person name="Cui Y."/>
            <person name="Zhang H."/>
            <person name="O'Toole P.W."/>
        </authorList>
    </citation>
    <scope>NUCLEOTIDE SEQUENCE [LARGE SCALE GENOMIC DNA]</scope>
    <source>
        <strain evidence="1 2">DSM 15814</strain>
    </source>
</reference>
<protein>
    <submittedName>
        <fullName evidence="1">Uncharacterized protein</fullName>
    </submittedName>
</protein>
<evidence type="ECO:0000313" key="1">
    <source>
        <dbReference type="EMBL" id="KRL56443.1"/>
    </source>
</evidence>
<comment type="caution">
    <text evidence="1">The sequence shown here is derived from an EMBL/GenBank/DDBJ whole genome shotgun (WGS) entry which is preliminary data.</text>
</comment>
<gene>
    <name evidence="1" type="ORF">FD35_GL002079</name>
</gene>
<dbReference type="PATRIC" id="fig|1114972.6.peg.2124"/>
<dbReference type="Proteomes" id="UP000051999">
    <property type="component" value="Unassembled WGS sequence"/>
</dbReference>
<accession>A0A0R1RT69</accession>
<proteinExistence type="predicted"/>
<sequence length="509" mass="57924">MIGMCLEETNDCLDNLAEEISKWGVGIIAGAGLSMAVIGDSKEKTAKNWKQLFISVEKYFNNKYSDDFGVDVVSELEQGSTLPQIATKMCNKVSVLSGKPYDDSKNEIKQVIRSLVNWVPTTEQAKKYESLLKGINVKWVITTNYDEVLEAIFNEYGYPINPQEPFVAPKDMIPIYHIHGSRNSYQSMIVTHEDYVQLFRPGNYRENKLVTIMAETPVMILGYSLSDLNLLAGLDQSNNAFDSQSFSKALVTYNSKITKDYDVLQEKEFGCDKIETNSIEQFLTDLGVLVSKKIEAKAKLHEEEKQLYRDFDALIEEVEELNVQKNVTYYEYVQNNAKSLISDLNNAKSKDILRNPAESIKKLESTADDNKGSIRPIEFMAFNKSVMILMQFLRGSASLKSHFEDYNTLLKFIFTLIGNFDESWFTPLVMKTITRNLNFVLDYSKPAFGNSWSANKTWQNEAPGFKREHPDFWHEIYLQASIGIATGEGDMLVPLKEKFDEIDGDSVKD</sequence>
<name>A0A0R1RT69_9LACO</name>
<dbReference type="EMBL" id="AZFF01000004">
    <property type="protein sequence ID" value="KRL56443.1"/>
    <property type="molecule type" value="Genomic_DNA"/>
</dbReference>
<evidence type="ECO:0000313" key="2">
    <source>
        <dbReference type="Proteomes" id="UP000051999"/>
    </source>
</evidence>
<dbReference type="Pfam" id="PF13289">
    <property type="entry name" value="SIR2_2"/>
    <property type="match status" value="1"/>
</dbReference>
<keyword evidence="2" id="KW-1185">Reference proteome</keyword>
<dbReference type="STRING" id="1114972.FD35_GL002079"/>